<dbReference type="Pfam" id="PF00589">
    <property type="entry name" value="Phage_integrase"/>
    <property type="match status" value="1"/>
</dbReference>
<accession>A0A848HAF5</accession>
<dbReference type="Gene3D" id="1.10.443.10">
    <property type="entry name" value="Intergrase catalytic core"/>
    <property type="match status" value="1"/>
</dbReference>
<reference evidence="4 5" key="1">
    <citation type="submission" date="2020-04" db="EMBL/GenBank/DDBJ databases">
        <title>Ramlibacter sp. G-1-2-2 isolated from soil.</title>
        <authorList>
            <person name="Dahal R.H."/>
        </authorList>
    </citation>
    <scope>NUCLEOTIDE SEQUENCE [LARGE SCALE GENOMIC DNA]</scope>
    <source>
        <strain evidence="4 5">G-1-2-2</strain>
    </source>
</reference>
<dbReference type="InterPro" id="IPR011010">
    <property type="entry name" value="DNA_brk_join_enz"/>
</dbReference>
<keyword evidence="1" id="KW-0229">DNA integration</keyword>
<dbReference type="InterPro" id="IPR050090">
    <property type="entry name" value="Tyrosine_recombinase_XerCD"/>
</dbReference>
<evidence type="ECO:0000313" key="4">
    <source>
        <dbReference type="EMBL" id="NML48016.1"/>
    </source>
</evidence>
<dbReference type="PROSITE" id="PS51898">
    <property type="entry name" value="TYR_RECOMBINASE"/>
    <property type="match status" value="1"/>
</dbReference>
<dbReference type="GO" id="GO:0006310">
    <property type="term" value="P:DNA recombination"/>
    <property type="evidence" value="ECO:0007669"/>
    <property type="project" value="UniProtKB-KW"/>
</dbReference>
<keyword evidence="5" id="KW-1185">Reference proteome</keyword>
<name>A0A848HAF5_9BURK</name>
<dbReference type="CDD" id="cd00796">
    <property type="entry name" value="INT_Rci_Hp1_C"/>
    <property type="match status" value="1"/>
</dbReference>
<dbReference type="AlphaFoldDB" id="A0A848HAF5"/>
<dbReference type="RefSeq" id="WP_169422335.1">
    <property type="nucleotide sequence ID" value="NZ_JABBFX010000004.1"/>
</dbReference>
<dbReference type="SUPFAM" id="SSF56349">
    <property type="entry name" value="DNA breaking-rejoining enzymes"/>
    <property type="match status" value="1"/>
</dbReference>
<comment type="caution">
    <text evidence="4">The sequence shown here is derived from an EMBL/GenBank/DDBJ whole genome shotgun (WGS) entry which is preliminary data.</text>
</comment>
<dbReference type="PANTHER" id="PTHR30349:SF94">
    <property type="entry name" value="INTEGRASE_RECOMBINASE HI_1414-RELATED"/>
    <property type="match status" value="1"/>
</dbReference>
<dbReference type="GO" id="GO:0003677">
    <property type="term" value="F:DNA binding"/>
    <property type="evidence" value="ECO:0007669"/>
    <property type="project" value="InterPro"/>
</dbReference>
<organism evidence="4 5">
    <name type="scientific">Ramlibacter agri</name>
    <dbReference type="NCBI Taxonomy" id="2728837"/>
    <lineage>
        <taxon>Bacteria</taxon>
        <taxon>Pseudomonadati</taxon>
        <taxon>Pseudomonadota</taxon>
        <taxon>Betaproteobacteria</taxon>
        <taxon>Burkholderiales</taxon>
        <taxon>Comamonadaceae</taxon>
        <taxon>Ramlibacter</taxon>
    </lineage>
</organism>
<dbReference type="Proteomes" id="UP000541185">
    <property type="component" value="Unassembled WGS sequence"/>
</dbReference>
<evidence type="ECO:0000259" key="3">
    <source>
        <dbReference type="PROSITE" id="PS51898"/>
    </source>
</evidence>
<dbReference type="GO" id="GO:0015074">
    <property type="term" value="P:DNA integration"/>
    <property type="evidence" value="ECO:0007669"/>
    <property type="project" value="UniProtKB-KW"/>
</dbReference>
<sequence>MATFAKRTYQTWRVKSEKSGVRQRTFPTEEAALTHARELADAGFSDAKVVAFTSTSWQVRIRTELVGELTKTFKTKAEASQWAKEREGEIAKREFVDYRTADQTTLGQLLQKYESKKLGDKPADHPDKSRVHKLCRHPITRFKMSVIQPSDFATYRDQRLKGEFVERTASGAEIRWDAVKGATVNKELELMARVIALARKEWHLHLARNPASGLLVKRVELTEADERDRRLHTEAMRENLVPSRDRRKSADDEFELDPETDELLAMSQTEQQLLLRAARYPEWFRPRKKVVTVATLRARKKAQEKPRIKTRLRRSAKVWPIISFAIETAMRRGEMLKLRWEYVYLKDGYLLLPGSITKNRKKRLVPLSLRAKRILQTRPRTSEFVFDTTKDTIKKGFERAKQRVNVEDLRVHDLRHEGTSRLFERTSLRSEEIGHITGHNDPRMLKRYYNMRPEEFVQRFQSSFVK</sequence>
<keyword evidence="2" id="KW-0233">DNA recombination</keyword>
<evidence type="ECO:0000256" key="1">
    <source>
        <dbReference type="ARBA" id="ARBA00022908"/>
    </source>
</evidence>
<dbReference type="InterPro" id="IPR002104">
    <property type="entry name" value="Integrase_catalytic"/>
</dbReference>
<dbReference type="PANTHER" id="PTHR30349">
    <property type="entry name" value="PHAGE INTEGRASE-RELATED"/>
    <property type="match status" value="1"/>
</dbReference>
<dbReference type="InterPro" id="IPR013762">
    <property type="entry name" value="Integrase-like_cat_sf"/>
</dbReference>
<dbReference type="EMBL" id="JABBFX010000004">
    <property type="protein sequence ID" value="NML48016.1"/>
    <property type="molecule type" value="Genomic_DNA"/>
</dbReference>
<protein>
    <submittedName>
        <fullName evidence="4">Site-specific integrase</fullName>
    </submittedName>
</protein>
<gene>
    <name evidence="4" type="ORF">HHL11_29985</name>
</gene>
<feature type="domain" description="Tyr recombinase" evidence="3">
    <location>
        <begin position="286"/>
        <end position="465"/>
    </location>
</feature>
<evidence type="ECO:0000313" key="5">
    <source>
        <dbReference type="Proteomes" id="UP000541185"/>
    </source>
</evidence>
<proteinExistence type="predicted"/>
<evidence type="ECO:0000256" key="2">
    <source>
        <dbReference type="ARBA" id="ARBA00023172"/>
    </source>
</evidence>